<feature type="non-terminal residue" evidence="5">
    <location>
        <position position="1"/>
    </location>
</feature>
<dbReference type="OrthoDB" id="2791079at2759"/>
<keyword evidence="6" id="KW-1185">Reference proteome</keyword>
<dbReference type="GO" id="GO:0005737">
    <property type="term" value="C:cytoplasm"/>
    <property type="evidence" value="ECO:0007669"/>
    <property type="project" value="TreeGrafter"/>
</dbReference>
<evidence type="ECO:0000256" key="2">
    <source>
        <dbReference type="ARBA" id="ARBA00022840"/>
    </source>
</evidence>
<accession>A0A813HJY6</accession>
<dbReference type="InterPro" id="IPR011009">
    <property type="entry name" value="Kinase-like_dom_sf"/>
</dbReference>
<organism evidence="5 6">
    <name type="scientific">Polarella glacialis</name>
    <name type="common">Dinoflagellate</name>
    <dbReference type="NCBI Taxonomy" id="89957"/>
    <lineage>
        <taxon>Eukaryota</taxon>
        <taxon>Sar</taxon>
        <taxon>Alveolata</taxon>
        <taxon>Dinophyceae</taxon>
        <taxon>Suessiales</taxon>
        <taxon>Suessiaceae</taxon>
        <taxon>Polarella</taxon>
    </lineage>
</organism>
<dbReference type="Pfam" id="PF00069">
    <property type="entry name" value="Pkinase"/>
    <property type="match status" value="1"/>
</dbReference>
<dbReference type="PANTHER" id="PTHR24346">
    <property type="entry name" value="MAP/MICROTUBULE AFFINITY-REGULATING KINASE"/>
    <property type="match status" value="1"/>
</dbReference>
<name>A0A813HJY6_POLGL</name>
<comment type="caution">
    <text evidence="5">The sequence shown here is derived from an EMBL/GenBank/DDBJ whole genome shotgun (WGS) entry which is preliminary data.</text>
</comment>
<evidence type="ECO:0000256" key="1">
    <source>
        <dbReference type="ARBA" id="ARBA00022741"/>
    </source>
</evidence>
<dbReference type="EMBL" id="CAJNNV010032079">
    <property type="protein sequence ID" value="CAE8638840.1"/>
    <property type="molecule type" value="Genomic_DNA"/>
</dbReference>
<gene>
    <name evidence="5" type="ORF">PGLA1383_LOCUS53944</name>
</gene>
<dbReference type="InterPro" id="IPR008271">
    <property type="entry name" value="Ser/Thr_kinase_AS"/>
</dbReference>
<dbReference type="PROSITE" id="PS50011">
    <property type="entry name" value="PROTEIN_KINASE_DOM"/>
    <property type="match status" value="1"/>
</dbReference>
<feature type="region of interest" description="Disordered" evidence="3">
    <location>
        <begin position="862"/>
        <end position="888"/>
    </location>
</feature>
<evidence type="ECO:0000256" key="3">
    <source>
        <dbReference type="SAM" id="MobiDB-lite"/>
    </source>
</evidence>
<proteinExistence type="predicted"/>
<feature type="region of interest" description="Disordered" evidence="3">
    <location>
        <begin position="918"/>
        <end position="940"/>
    </location>
</feature>
<sequence length="962" mass="104845">AKPGSAAAYLSSENLGSLDEDLGVQVLLFLSPCDALLAARLGRSSCLARAAGREALWEQLSSRSWGSGATAAGLLGPNGEPCGRSFRRHFALWRKAMDELGLAADAEVPLRWVATWRRLRKWLSKHAPEVDATLRGPADAVALTALQDFVGGGPVAPVVAGLWRICDGQDAPLEQGLADELRMPVLCSDDVSWWRGIFGGYAVYDYEISTVLLPLQAALKLTRILRKSLHPLRNLHPNKVAFACSFNFSKILLVDVGDGSVHVWTRRSSPLLEAAVPEGRPLGEGDWEPGGGLLRWVEEYTRRLELVSMDRERAGPCQKGPALPRVWLHSGHQQAAEAGVARKPHPWCPLRSEVSTPQSRELAIRALVERAATGFELSIAPSNLDSWSVANSLERLQSSIIPQTDHFEVALGTSDLLVSSTLESNLSLPFSFLRVHLLFSDVMWTSVPFAGESVHAGSSINDPVSPHYIVAVVPHEDEHSCGFAAEGERNTEPVSAAQGLPFQEAWLLCVGACSQSDFQDFLRELGCRGAIRWDLKKNSADVQPATQVAVKGLRVHAQLIQSVVKSEIDFLVQCRGHPNITQLYGIFCSCLESGTECSEASEQSDSASSSQLCWSLVMEFFPAGDLHDYLVLSGPLTVVHNMEIFCGVVSALAHLHFHRVAHGDVKAENILLSDKGQAVLADFGSATRIDDHLAMQTNRGSPGYAAPEVVDAGPYGVKADVFSAGVVLYYAFSNEKPLPGTVVQTRLRRTSRCKVRFAFSKFGHVSRGVLALLRALLERNPQLRPTSGCCFEAIWLCLPTEVQCRSRAALVAYTTLVPNSAQRLQQQDQNSQGQQQEHCIPSKNSSIQETDISILTSFSSVINSSTSSSSGSVSPCSPRRRNKDVFSPQSCQKQKGFVSQLFDTVEESRLPNWARIRKDNERSEDEGNLQVQGDTDNARLVPVPPAVGLARAYPVLCESVSR</sequence>
<dbReference type="GO" id="GO:0004674">
    <property type="term" value="F:protein serine/threonine kinase activity"/>
    <property type="evidence" value="ECO:0007669"/>
    <property type="project" value="TreeGrafter"/>
</dbReference>
<evidence type="ECO:0000313" key="5">
    <source>
        <dbReference type="EMBL" id="CAE8638840.1"/>
    </source>
</evidence>
<dbReference type="GO" id="GO:0005524">
    <property type="term" value="F:ATP binding"/>
    <property type="evidence" value="ECO:0007669"/>
    <property type="project" value="UniProtKB-KW"/>
</dbReference>
<keyword evidence="2" id="KW-0067">ATP-binding</keyword>
<feature type="domain" description="Protein kinase" evidence="4">
    <location>
        <begin position="519"/>
        <end position="796"/>
    </location>
</feature>
<feature type="compositionally biased region" description="Low complexity" evidence="3">
    <location>
        <begin position="862"/>
        <end position="877"/>
    </location>
</feature>
<reference evidence="5" key="1">
    <citation type="submission" date="2021-02" db="EMBL/GenBank/DDBJ databases">
        <authorList>
            <person name="Dougan E. K."/>
            <person name="Rhodes N."/>
            <person name="Thang M."/>
            <person name="Chan C."/>
        </authorList>
    </citation>
    <scope>NUCLEOTIDE SEQUENCE</scope>
</reference>
<dbReference type="GO" id="GO:0035556">
    <property type="term" value="P:intracellular signal transduction"/>
    <property type="evidence" value="ECO:0007669"/>
    <property type="project" value="TreeGrafter"/>
</dbReference>
<dbReference type="PROSITE" id="PS00108">
    <property type="entry name" value="PROTEIN_KINASE_ST"/>
    <property type="match status" value="1"/>
</dbReference>
<keyword evidence="1" id="KW-0547">Nucleotide-binding</keyword>
<evidence type="ECO:0000259" key="4">
    <source>
        <dbReference type="PROSITE" id="PS50011"/>
    </source>
</evidence>
<dbReference type="Proteomes" id="UP000654075">
    <property type="component" value="Unassembled WGS sequence"/>
</dbReference>
<dbReference type="PANTHER" id="PTHR24346:SF30">
    <property type="entry name" value="MATERNAL EMBRYONIC LEUCINE ZIPPER KINASE"/>
    <property type="match status" value="1"/>
</dbReference>
<dbReference type="InterPro" id="IPR000719">
    <property type="entry name" value="Prot_kinase_dom"/>
</dbReference>
<dbReference type="Gene3D" id="1.10.510.10">
    <property type="entry name" value="Transferase(Phosphotransferase) domain 1"/>
    <property type="match status" value="1"/>
</dbReference>
<dbReference type="SUPFAM" id="SSF56112">
    <property type="entry name" value="Protein kinase-like (PK-like)"/>
    <property type="match status" value="1"/>
</dbReference>
<evidence type="ECO:0000313" key="6">
    <source>
        <dbReference type="Proteomes" id="UP000654075"/>
    </source>
</evidence>
<protein>
    <recommendedName>
        <fullName evidence="4">Protein kinase domain-containing protein</fullName>
    </recommendedName>
</protein>
<dbReference type="SMART" id="SM00220">
    <property type="entry name" value="S_TKc"/>
    <property type="match status" value="1"/>
</dbReference>
<dbReference type="AlphaFoldDB" id="A0A813HJY6"/>